<protein>
    <recommendedName>
        <fullName evidence="4">Transmembrane protein</fullName>
    </recommendedName>
</protein>
<proteinExistence type="predicted"/>
<evidence type="ECO:0000313" key="2">
    <source>
        <dbReference type="EMBL" id="NFG17535.1"/>
    </source>
</evidence>
<name>A0A6B4A034_CLOBO</name>
<evidence type="ECO:0000256" key="1">
    <source>
        <dbReference type="SAM" id="MobiDB-lite"/>
    </source>
</evidence>
<evidence type="ECO:0000313" key="3">
    <source>
        <dbReference type="Proteomes" id="UP000478995"/>
    </source>
</evidence>
<feature type="region of interest" description="Disordered" evidence="1">
    <location>
        <begin position="177"/>
        <end position="292"/>
    </location>
</feature>
<dbReference type="EMBL" id="SWOY01000004">
    <property type="protein sequence ID" value="NFG17535.1"/>
    <property type="molecule type" value="Genomic_DNA"/>
</dbReference>
<evidence type="ECO:0008006" key="4">
    <source>
        <dbReference type="Google" id="ProtNLM"/>
    </source>
</evidence>
<dbReference type="AlphaFoldDB" id="A0A6B4A034"/>
<organism evidence="2 3">
    <name type="scientific">Clostridium botulinum</name>
    <dbReference type="NCBI Taxonomy" id="1491"/>
    <lineage>
        <taxon>Bacteria</taxon>
        <taxon>Bacillati</taxon>
        <taxon>Bacillota</taxon>
        <taxon>Clostridia</taxon>
        <taxon>Eubacteriales</taxon>
        <taxon>Clostridiaceae</taxon>
        <taxon>Clostridium</taxon>
    </lineage>
</organism>
<dbReference type="Proteomes" id="UP000478995">
    <property type="component" value="Unassembled WGS sequence"/>
</dbReference>
<gene>
    <name evidence="2" type="ORF">FC794_12195</name>
</gene>
<accession>A0A6B4A034</accession>
<comment type="caution">
    <text evidence="2">The sequence shown here is derived from an EMBL/GenBank/DDBJ whole genome shotgun (WGS) entry which is preliminary data.</text>
</comment>
<feature type="compositionally biased region" description="Basic and acidic residues" evidence="1">
    <location>
        <begin position="259"/>
        <end position="288"/>
    </location>
</feature>
<reference evidence="2 3" key="1">
    <citation type="submission" date="2019-04" db="EMBL/GenBank/DDBJ databases">
        <title>Genome sequencing of Clostridium botulinum Groups I-IV and Clostridium butyricum.</title>
        <authorList>
            <person name="Brunt J."/>
            <person name="Van Vliet A.H.M."/>
            <person name="Stringer S.C."/>
            <person name="Carter A.T."/>
            <person name="Peck M.W."/>
        </authorList>
    </citation>
    <scope>NUCLEOTIDE SEQUENCE [LARGE SCALE GENOMIC DNA]</scope>
    <source>
        <strain evidence="2 3">IFR 18/037</strain>
    </source>
</reference>
<sequence length="431" mass="50347">MAQKKNYSRYFIILEEDEKGYSLGVDKSASGYVKLENKNEKCKISYYVQNIKKQSSPYHMVLICNKKGTKDIIKIGEMNIDEYGRADICYEYPVDNIGNSEINADKISGAAIVKFIDSNIISVMSGFSTTDIPAWKSFSIIESKERKKEDIKEEKVNKTIFDKYEETIEEIKIKDSSSVNKDGDNKIKSVQEHKEKNLHSEIKEKDKNIKESNEKDLDSEDREKGRDIKEFNEKDLDNEGREKGKDIKEADEKDLDSEDKERDKDIEKPNEKNLEKTKKSIEKNEDKKRNKQNIPVGLEGKYFRSLVEDLDSVDNITDEIKNCIWYKIDAKNEDDMRNTCNYDKFMVLYNPMLGYYPYIKKHGHYILGYKCDISGNMKYLVYGIPGDKTKEEQPFKGKSGFVTWIENKENNLGYWLMFYDYKTNNILIPVK</sequence>
<dbReference type="RefSeq" id="WP_012705411.1">
    <property type="nucleotide sequence ID" value="NZ_CP013296.1"/>
</dbReference>
<feature type="compositionally biased region" description="Basic and acidic residues" evidence="1">
    <location>
        <begin position="177"/>
        <end position="251"/>
    </location>
</feature>